<dbReference type="AlphaFoldDB" id="A0A930B8E5"/>
<proteinExistence type="predicted"/>
<dbReference type="RefSeq" id="WP_007070144.1">
    <property type="nucleotide sequence ID" value="NZ_CAJPSS010000015.1"/>
</dbReference>
<keyword evidence="1" id="KW-0812">Transmembrane</keyword>
<sequence>MSNSISLPFLIIATGTILFVYMSVVIMELRSAYEESFWKQALKIGGIIFTLITLLFLGLDFVLTRFREKAFLLAPGMPILGIILVYMRSIVLAWRWRKRNPSHALIRMKRRGGFLKAVGAVILSVDGVPIQKSKAAVVVGKSVYILPGEHRLEMAGYTLRHQLSNIPSFPSKGKQQERTVRFTGGRRYILRYEPAGRKLEISDNGPI</sequence>
<protein>
    <submittedName>
        <fullName evidence="2">Uncharacterized protein</fullName>
    </submittedName>
</protein>
<name>A0A930B8E5_9FIRM</name>
<keyword evidence="1" id="KW-1133">Transmembrane helix</keyword>
<evidence type="ECO:0000313" key="3">
    <source>
        <dbReference type="Proteomes" id="UP000757890"/>
    </source>
</evidence>
<accession>A0A930B8E5</accession>
<dbReference type="Proteomes" id="UP000757890">
    <property type="component" value="Unassembled WGS sequence"/>
</dbReference>
<comment type="caution">
    <text evidence="2">The sequence shown here is derived from an EMBL/GenBank/DDBJ whole genome shotgun (WGS) entry which is preliminary data.</text>
</comment>
<evidence type="ECO:0000313" key="2">
    <source>
        <dbReference type="EMBL" id="MBF1129532.1"/>
    </source>
</evidence>
<gene>
    <name evidence="2" type="ORF">HXL70_05740</name>
</gene>
<evidence type="ECO:0000256" key="1">
    <source>
        <dbReference type="SAM" id="Phobius"/>
    </source>
</evidence>
<dbReference type="EMBL" id="JABZMK010000031">
    <property type="protein sequence ID" value="MBF1129532.1"/>
    <property type="molecule type" value="Genomic_DNA"/>
</dbReference>
<organism evidence="2 3">
    <name type="scientific">Dialister invisus</name>
    <dbReference type="NCBI Taxonomy" id="218538"/>
    <lineage>
        <taxon>Bacteria</taxon>
        <taxon>Bacillati</taxon>
        <taxon>Bacillota</taxon>
        <taxon>Negativicutes</taxon>
        <taxon>Veillonellales</taxon>
        <taxon>Veillonellaceae</taxon>
        <taxon>Dialister</taxon>
    </lineage>
</organism>
<feature type="transmembrane region" description="Helical" evidence="1">
    <location>
        <begin position="41"/>
        <end position="59"/>
    </location>
</feature>
<keyword evidence="1" id="KW-0472">Membrane</keyword>
<dbReference type="GeneID" id="78277839"/>
<feature type="transmembrane region" description="Helical" evidence="1">
    <location>
        <begin position="6"/>
        <end position="29"/>
    </location>
</feature>
<reference evidence="2" key="1">
    <citation type="submission" date="2020-04" db="EMBL/GenBank/DDBJ databases">
        <title>Deep metagenomics examines the oral microbiome during advanced dental caries in children, revealing novel taxa and co-occurrences with host molecules.</title>
        <authorList>
            <person name="Baker J.L."/>
            <person name="Morton J.T."/>
            <person name="Dinis M."/>
            <person name="Alvarez R."/>
            <person name="Tran N.C."/>
            <person name="Knight R."/>
            <person name="Edlund A."/>
        </authorList>
    </citation>
    <scope>NUCLEOTIDE SEQUENCE</scope>
    <source>
        <strain evidence="2">JCVI_32_bin.14</strain>
    </source>
</reference>
<feature type="transmembrane region" description="Helical" evidence="1">
    <location>
        <begin position="71"/>
        <end position="94"/>
    </location>
</feature>